<comment type="caution">
    <text evidence="6">The sequence shown here is derived from an EMBL/GenBank/DDBJ whole genome shotgun (WGS) entry which is preliminary data.</text>
</comment>
<dbReference type="GO" id="GO:0006355">
    <property type="term" value="P:regulation of DNA-templated transcription"/>
    <property type="evidence" value="ECO:0007669"/>
    <property type="project" value="InterPro"/>
</dbReference>
<evidence type="ECO:0000313" key="7">
    <source>
        <dbReference type="Proteomes" id="UP000249135"/>
    </source>
</evidence>
<evidence type="ECO:0000256" key="2">
    <source>
        <dbReference type="ARBA" id="ARBA00023125"/>
    </source>
</evidence>
<dbReference type="EMBL" id="QFPP01000303">
    <property type="protein sequence ID" value="PZQ69142.1"/>
    <property type="molecule type" value="Genomic_DNA"/>
</dbReference>
<dbReference type="PRINTS" id="PR00038">
    <property type="entry name" value="HTHLUXR"/>
</dbReference>
<organism evidence="6 7">
    <name type="scientific">Variovorax paradoxus</name>
    <dbReference type="NCBI Taxonomy" id="34073"/>
    <lineage>
        <taxon>Bacteria</taxon>
        <taxon>Pseudomonadati</taxon>
        <taxon>Pseudomonadota</taxon>
        <taxon>Betaproteobacteria</taxon>
        <taxon>Burkholderiales</taxon>
        <taxon>Comamonadaceae</taxon>
        <taxon>Variovorax</taxon>
    </lineage>
</organism>
<feature type="domain" description="HTH luxR-type" evidence="5">
    <location>
        <begin position="148"/>
        <end position="212"/>
    </location>
</feature>
<dbReference type="Pfam" id="PF13426">
    <property type="entry name" value="PAS_9"/>
    <property type="match status" value="1"/>
</dbReference>
<dbReference type="CDD" id="cd06170">
    <property type="entry name" value="LuxR_C_like"/>
    <property type="match status" value="1"/>
</dbReference>
<keyword evidence="3" id="KW-0804">Transcription</keyword>
<keyword evidence="2" id="KW-0238">DNA-binding</keyword>
<dbReference type="PANTHER" id="PTHR44688:SF16">
    <property type="entry name" value="DNA-BINDING TRANSCRIPTIONAL ACTIVATOR DEVR_DOSR"/>
    <property type="match status" value="1"/>
</dbReference>
<evidence type="ECO:0000313" key="6">
    <source>
        <dbReference type="EMBL" id="PZQ69142.1"/>
    </source>
</evidence>
<evidence type="ECO:0000256" key="3">
    <source>
        <dbReference type="ARBA" id="ARBA00023163"/>
    </source>
</evidence>
<dbReference type="InterPro" id="IPR035965">
    <property type="entry name" value="PAS-like_dom_sf"/>
</dbReference>
<dbReference type="PROSITE" id="PS50043">
    <property type="entry name" value="HTH_LUXR_2"/>
    <property type="match status" value="1"/>
</dbReference>
<protein>
    <submittedName>
        <fullName evidence="6">Helix-turn-helix transcriptional regulator</fullName>
    </submittedName>
</protein>
<dbReference type="Proteomes" id="UP000249135">
    <property type="component" value="Unassembled WGS sequence"/>
</dbReference>
<accession>A0A2W5PUB4</accession>
<name>A0A2W5PUB4_VARPD</name>
<reference evidence="6 7" key="1">
    <citation type="submission" date="2017-08" db="EMBL/GenBank/DDBJ databases">
        <title>Infants hospitalized years apart are colonized by the same room-sourced microbial strains.</title>
        <authorList>
            <person name="Brooks B."/>
            <person name="Olm M.R."/>
            <person name="Firek B.A."/>
            <person name="Baker R."/>
            <person name="Thomas B.C."/>
            <person name="Morowitz M.J."/>
            <person name="Banfield J.F."/>
        </authorList>
    </citation>
    <scope>NUCLEOTIDE SEQUENCE [LARGE SCALE GENOMIC DNA]</scope>
    <source>
        <strain evidence="6">S2_005_003_R2_41</strain>
    </source>
</reference>
<evidence type="ECO:0000256" key="1">
    <source>
        <dbReference type="ARBA" id="ARBA00023015"/>
    </source>
</evidence>
<keyword evidence="1" id="KW-0805">Transcription regulation</keyword>
<dbReference type="SUPFAM" id="SSF46894">
    <property type="entry name" value="C-terminal effector domain of the bipartite response regulators"/>
    <property type="match status" value="1"/>
</dbReference>
<evidence type="ECO:0000259" key="5">
    <source>
        <dbReference type="PROSITE" id="PS50043"/>
    </source>
</evidence>
<dbReference type="InterPro" id="IPR016032">
    <property type="entry name" value="Sig_transdc_resp-reg_C-effctor"/>
</dbReference>
<dbReference type="CDD" id="cd00130">
    <property type="entry name" value="PAS"/>
    <property type="match status" value="1"/>
</dbReference>
<evidence type="ECO:0000256" key="4">
    <source>
        <dbReference type="SAM" id="MobiDB-lite"/>
    </source>
</evidence>
<dbReference type="SUPFAM" id="SSF55785">
    <property type="entry name" value="PYP-like sensor domain (PAS domain)"/>
    <property type="match status" value="1"/>
</dbReference>
<dbReference type="PANTHER" id="PTHR44688">
    <property type="entry name" value="DNA-BINDING TRANSCRIPTIONAL ACTIVATOR DEVR_DOSR"/>
    <property type="match status" value="1"/>
</dbReference>
<dbReference type="InterPro" id="IPR036388">
    <property type="entry name" value="WH-like_DNA-bd_sf"/>
</dbReference>
<dbReference type="InterPro" id="IPR000792">
    <property type="entry name" value="Tscrpt_reg_LuxR_C"/>
</dbReference>
<gene>
    <name evidence="6" type="ORF">DI563_19745</name>
</gene>
<dbReference type="SMART" id="SM00421">
    <property type="entry name" value="HTH_LUXR"/>
    <property type="match status" value="1"/>
</dbReference>
<feature type="region of interest" description="Disordered" evidence="4">
    <location>
        <begin position="1"/>
        <end position="21"/>
    </location>
</feature>
<sequence length="212" mass="23696">METPEHRRGASRTQANSPAATPAQAIDYRLAFEHAPVGMVLSRQRMMVDCNVRLCEMFGTTRDELVGRSFALLYPSVAEYERIGQRMLPILNASGRYADHRMMRRVGGLHGALAGETFWCHVTGRALNREAPHEAGIWTFEDLGARRSTGTRAHLTPREREVAAQLMQGLTSKQIGKQLGISHRTVELHRARLMRKYASATTAELVQKLMAG</sequence>
<dbReference type="SMART" id="SM00091">
    <property type="entry name" value="PAS"/>
    <property type="match status" value="1"/>
</dbReference>
<dbReference type="Pfam" id="PF00196">
    <property type="entry name" value="GerE"/>
    <property type="match status" value="1"/>
</dbReference>
<dbReference type="InterPro" id="IPR000014">
    <property type="entry name" value="PAS"/>
</dbReference>
<dbReference type="NCBIfam" id="TIGR00229">
    <property type="entry name" value="sensory_box"/>
    <property type="match status" value="1"/>
</dbReference>
<dbReference type="GO" id="GO:0003677">
    <property type="term" value="F:DNA binding"/>
    <property type="evidence" value="ECO:0007669"/>
    <property type="project" value="UniProtKB-KW"/>
</dbReference>
<proteinExistence type="predicted"/>
<dbReference type="PROSITE" id="PS00622">
    <property type="entry name" value="HTH_LUXR_1"/>
    <property type="match status" value="1"/>
</dbReference>
<dbReference type="AlphaFoldDB" id="A0A2W5PUB4"/>
<dbReference type="Gene3D" id="1.10.10.10">
    <property type="entry name" value="Winged helix-like DNA-binding domain superfamily/Winged helix DNA-binding domain"/>
    <property type="match status" value="1"/>
</dbReference>
<dbReference type="Gene3D" id="3.30.450.20">
    <property type="entry name" value="PAS domain"/>
    <property type="match status" value="1"/>
</dbReference>